<reference evidence="5" key="1">
    <citation type="submission" date="2020-04" db="EMBL/GenBank/DDBJ databases">
        <title>Genome Sequencing for Pseudoaltermonas arctica.</title>
        <authorList>
            <person name="Elkins N.S."/>
        </authorList>
    </citation>
    <scope>NUCLEOTIDE SEQUENCE [LARGE SCALE GENOMIC DNA]</scope>
    <source>
        <strain evidence="5">NEC-BIFX-2020_0012</strain>
    </source>
</reference>
<dbReference type="EMBL" id="JABBMT010000020">
    <property type="protein sequence ID" value="NMM41666.1"/>
    <property type="molecule type" value="Genomic_DNA"/>
</dbReference>
<dbReference type="InterPro" id="IPR036890">
    <property type="entry name" value="HATPase_C_sf"/>
</dbReference>
<dbReference type="InterPro" id="IPR003594">
    <property type="entry name" value="HATPase_dom"/>
</dbReference>
<feature type="domain" description="Histidine kinase" evidence="4">
    <location>
        <begin position="69"/>
        <end position="316"/>
    </location>
</feature>
<dbReference type="PRINTS" id="PR00344">
    <property type="entry name" value="BCTRLSENSOR"/>
</dbReference>
<sequence length="319" mass="35928">MDTIDENYKQAYFRERAARIKAEQLIEDKSRVLYALNEELIKKVADLEYQQQLFIQADKMATLGTLCAGVAHEINNPLAYAMSNVESLQQRMDGFCELLDLNQQYLAKRISETNFQQQLASFSEQQSFAELLQDIHQLVADSAEGLRRINQIVGNLLNFARPTTNKKQLADMTDAVKNALKLLKNQLKGCQLTTAIATLPLSYCDLATINQIMVNILINAKHSCEELIDRQAHIHVRVDSDDKQIIISVDDNGWGMSEQVLAKVFDPFFTTKPVGRGTGMGMPLVYTMVNDHQGKIEIESTVNVGTCVRCIFPVLSERP</sequence>
<dbReference type="SUPFAM" id="SSF47384">
    <property type="entry name" value="Homodimeric domain of signal transducing histidine kinase"/>
    <property type="match status" value="1"/>
</dbReference>
<evidence type="ECO:0000313" key="6">
    <source>
        <dbReference type="Proteomes" id="UP000570493"/>
    </source>
</evidence>
<dbReference type="InterPro" id="IPR004358">
    <property type="entry name" value="Sig_transdc_His_kin-like_C"/>
</dbReference>
<dbReference type="InterPro" id="IPR003661">
    <property type="entry name" value="HisK_dim/P_dom"/>
</dbReference>
<dbReference type="PANTHER" id="PTHR43065:SF42">
    <property type="entry name" value="TWO-COMPONENT SENSOR PPRA"/>
    <property type="match status" value="1"/>
</dbReference>
<proteinExistence type="predicted"/>
<accession>A0A7Y0DU83</accession>
<keyword evidence="3" id="KW-0597">Phosphoprotein</keyword>
<dbReference type="CDD" id="cd00082">
    <property type="entry name" value="HisKA"/>
    <property type="match status" value="1"/>
</dbReference>
<name>A0A7Y0DU83_9GAMM</name>
<evidence type="ECO:0000313" key="5">
    <source>
        <dbReference type="EMBL" id="NMM41666.1"/>
    </source>
</evidence>
<evidence type="ECO:0000256" key="2">
    <source>
        <dbReference type="ARBA" id="ARBA00012438"/>
    </source>
</evidence>
<dbReference type="SMART" id="SM00387">
    <property type="entry name" value="HATPase_c"/>
    <property type="match status" value="1"/>
</dbReference>
<dbReference type="Gene3D" id="1.10.287.130">
    <property type="match status" value="1"/>
</dbReference>
<gene>
    <name evidence="5" type="ORF">HHO47_12760</name>
</gene>
<evidence type="ECO:0000256" key="1">
    <source>
        <dbReference type="ARBA" id="ARBA00000085"/>
    </source>
</evidence>
<dbReference type="AlphaFoldDB" id="A0A7Y0DU83"/>
<dbReference type="Proteomes" id="UP000570493">
    <property type="component" value="Unassembled WGS sequence"/>
</dbReference>
<comment type="catalytic activity">
    <reaction evidence="1">
        <text>ATP + protein L-histidine = ADP + protein N-phospho-L-histidine.</text>
        <dbReference type="EC" id="2.7.13.3"/>
    </reaction>
</comment>
<dbReference type="SUPFAM" id="SSF55874">
    <property type="entry name" value="ATPase domain of HSP90 chaperone/DNA topoisomerase II/histidine kinase"/>
    <property type="match status" value="1"/>
</dbReference>
<dbReference type="RefSeq" id="WP_169020640.1">
    <property type="nucleotide sequence ID" value="NZ_JABBMT010000020.1"/>
</dbReference>
<dbReference type="Gene3D" id="3.30.565.10">
    <property type="entry name" value="Histidine kinase-like ATPase, C-terminal domain"/>
    <property type="match status" value="1"/>
</dbReference>
<dbReference type="PANTHER" id="PTHR43065">
    <property type="entry name" value="SENSOR HISTIDINE KINASE"/>
    <property type="match status" value="1"/>
</dbReference>
<dbReference type="GO" id="GO:0000155">
    <property type="term" value="F:phosphorelay sensor kinase activity"/>
    <property type="evidence" value="ECO:0007669"/>
    <property type="project" value="InterPro"/>
</dbReference>
<dbReference type="InterPro" id="IPR036097">
    <property type="entry name" value="HisK_dim/P_sf"/>
</dbReference>
<organism evidence="5 6">
    <name type="scientific">Pseudoalteromonas arctica</name>
    <dbReference type="NCBI Taxonomy" id="394751"/>
    <lineage>
        <taxon>Bacteria</taxon>
        <taxon>Pseudomonadati</taxon>
        <taxon>Pseudomonadota</taxon>
        <taxon>Gammaproteobacteria</taxon>
        <taxon>Alteromonadales</taxon>
        <taxon>Pseudoalteromonadaceae</taxon>
        <taxon>Pseudoalteromonas</taxon>
    </lineage>
</organism>
<evidence type="ECO:0000259" key="4">
    <source>
        <dbReference type="PROSITE" id="PS50109"/>
    </source>
</evidence>
<dbReference type="PROSITE" id="PS50109">
    <property type="entry name" value="HIS_KIN"/>
    <property type="match status" value="1"/>
</dbReference>
<keyword evidence="6" id="KW-1185">Reference proteome</keyword>
<protein>
    <recommendedName>
        <fullName evidence="2">histidine kinase</fullName>
        <ecNumber evidence="2">2.7.13.3</ecNumber>
    </recommendedName>
</protein>
<dbReference type="InterPro" id="IPR005467">
    <property type="entry name" value="His_kinase_dom"/>
</dbReference>
<dbReference type="EC" id="2.7.13.3" evidence="2"/>
<dbReference type="Pfam" id="PF02518">
    <property type="entry name" value="HATPase_c"/>
    <property type="match status" value="1"/>
</dbReference>
<evidence type="ECO:0000256" key="3">
    <source>
        <dbReference type="ARBA" id="ARBA00022553"/>
    </source>
</evidence>
<comment type="caution">
    <text evidence="5">The sequence shown here is derived from an EMBL/GenBank/DDBJ whole genome shotgun (WGS) entry which is preliminary data.</text>
</comment>